<evidence type="ECO:0000256" key="2">
    <source>
        <dbReference type="SAM" id="Phobius"/>
    </source>
</evidence>
<evidence type="ECO:0000259" key="4">
    <source>
        <dbReference type="Pfam" id="PF14703"/>
    </source>
</evidence>
<organism evidence="5 6">
    <name type="scientific">Tuber aestivum</name>
    <name type="common">summer truffle</name>
    <dbReference type="NCBI Taxonomy" id="59557"/>
    <lineage>
        <taxon>Eukaryota</taxon>
        <taxon>Fungi</taxon>
        <taxon>Dikarya</taxon>
        <taxon>Ascomycota</taxon>
        <taxon>Pezizomycotina</taxon>
        <taxon>Pezizomycetes</taxon>
        <taxon>Pezizales</taxon>
        <taxon>Tuberaceae</taxon>
        <taxon>Tuber</taxon>
    </lineage>
</organism>
<dbReference type="GO" id="GO:0005886">
    <property type="term" value="C:plasma membrane"/>
    <property type="evidence" value="ECO:0007669"/>
    <property type="project" value="TreeGrafter"/>
</dbReference>
<feature type="compositionally biased region" description="Basic and acidic residues" evidence="1">
    <location>
        <begin position="370"/>
        <end position="381"/>
    </location>
</feature>
<dbReference type="Pfam" id="PF02714">
    <property type="entry name" value="RSN1_7TM"/>
    <property type="match status" value="2"/>
</dbReference>
<reference evidence="5" key="1">
    <citation type="submission" date="2015-10" db="EMBL/GenBank/DDBJ databases">
        <authorList>
            <person name="Regsiter A."/>
            <person name="william w."/>
        </authorList>
    </citation>
    <scope>NUCLEOTIDE SEQUENCE</scope>
    <source>
        <strain evidence="5">Montdore</strain>
    </source>
</reference>
<gene>
    <name evidence="5" type="ORF">GSTUAT00009160001</name>
</gene>
<evidence type="ECO:0000256" key="1">
    <source>
        <dbReference type="SAM" id="MobiDB-lite"/>
    </source>
</evidence>
<feature type="region of interest" description="Disordered" evidence="1">
    <location>
        <begin position="370"/>
        <end position="428"/>
    </location>
</feature>
<dbReference type="InterPro" id="IPR045122">
    <property type="entry name" value="Csc1-like"/>
</dbReference>
<feature type="domain" description="CSC1/OSCA1-like 7TM region" evidence="3">
    <location>
        <begin position="139"/>
        <end position="178"/>
    </location>
</feature>
<protein>
    <submittedName>
        <fullName evidence="5">Uncharacterized protein</fullName>
    </submittedName>
</protein>
<dbReference type="AlphaFoldDB" id="A0A292PJS0"/>
<dbReference type="GO" id="GO:0005227">
    <property type="term" value="F:calcium-activated cation channel activity"/>
    <property type="evidence" value="ECO:0007669"/>
    <property type="project" value="InterPro"/>
</dbReference>
<keyword evidence="6" id="KW-1185">Reference proteome</keyword>
<keyword evidence="2" id="KW-0472">Membrane</keyword>
<dbReference type="InterPro" id="IPR027815">
    <property type="entry name" value="CSC1/OSCA1-like_cyt"/>
</dbReference>
<keyword evidence="2" id="KW-0812">Transmembrane</keyword>
<dbReference type="Proteomes" id="UP001412239">
    <property type="component" value="Unassembled WGS sequence"/>
</dbReference>
<feature type="domain" description="CSC1/OSCA1-like cytosolic" evidence="4">
    <location>
        <begin position="46"/>
        <end position="124"/>
    </location>
</feature>
<feature type="domain" description="CSC1/OSCA1-like 7TM region" evidence="3">
    <location>
        <begin position="214"/>
        <end position="310"/>
    </location>
</feature>
<name>A0A292PJS0_9PEZI</name>
<dbReference type="PANTHER" id="PTHR13018:SF20">
    <property type="entry name" value="SPORULATION-SPECIFIC PROTEIN 75"/>
    <property type="match status" value="1"/>
</dbReference>
<evidence type="ECO:0000313" key="5">
    <source>
        <dbReference type="EMBL" id="CUS06757.1"/>
    </source>
</evidence>
<sequence>MDLPAEGPSKEYPKAFNETYADDKHGDPLWKQYLSSNDRPMMTLPPFGVKWLPSLPLIGKKVDTIYYCRKEVARLNVEIEQDQSAPFNRQVAAAHMACQSLSHSTAQQMCPRHIEVSPEDVIWSKMKISWWQRYLCIAGITIATGGLIVGWAFPVAIIGLVSQIDYLTETVPWLGWIKPTEGVQPLLLRTCYCKHSLLAVEQFYKLDHYSYNSFLVELLTTTRQEFTPAARLAQGKWGTLFAVHLDSGRVGVVHAAISPLVLIFNACTFSLFWIVYRYNLLYANNFLFDTGGLLFPGAVNRWFAGIYVMEDGAVLRGGALAEDNERRILLASGNIVPEEQECDGLNEVFAEWEKRERRMDQRADEIEMRKIRNIREKKEGKSSFSRGGRQAKGPDARDPQMKSRPAPPKQQPHNRPELMLFGDIYRPD</sequence>
<dbReference type="PANTHER" id="PTHR13018">
    <property type="entry name" value="PROBABLE MEMBRANE PROTEIN DUF221-RELATED"/>
    <property type="match status" value="1"/>
</dbReference>
<dbReference type="InterPro" id="IPR003864">
    <property type="entry name" value="CSC1/OSCA1-like_7TM"/>
</dbReference>
<proteinExistence type="predicted"/>
<feature type="transmembrane region" description="Helical" evidence="2">
    <location>
        <begin position="252"/>
        <end position="276"/>
    </location>
</feature>
<keyword evidence="2" id="KW-1133">Transmembrane helix</keyword>
<evidence type="ECO:0000313" key="6">
    <source>
        <dbReference type="Proteomes" id="UP001412239"/>
    </source>
</evidence>
<accession>A0A292PJS0</accession>
<feature type="compositionally biased region" description="Basic and acidic residues" evidence="1">
    <location>
        <begin position="392"/>
        <end position="401"/>
    </location>
</feature>
<dbReference type="Pfam" id="PF14703">
    <property type="entry name" value="PHM7_cyt"/>
    <property type="match status" value="1"/>
</dbReference>
<dbReference type="EMBL" id="LN891372">
    <property type="protein sequence ID" value="CUS06757.1"/>
    <property type="molecule type" value="Genomic_DNA"/>
</dbReference>
<feature type="transmembrane region" description="Helical" evidence="2">
    <location>
        <begin position="134"/>
        <end position="161"/>
    </location>
</feature>
<evidence type="ECO:0000259" key="3">
    <source>
        <dbReference type="Pfam" id="PF02714"/>
    </source>
</evidence>